<dbReference type="Proteomes" id="UP001217838">
    <property type="component" value="Unassembled WGS sequence"/>
</dbReference>
<comment type="caution">
    <text evidence="1">The sequence shown here is derived from an EMBL/GenBank/DDBJ whole genome shotgun (WGS) entry which is preliminary data.</text>
</comment>
<dbReference type="InterPro" id="IPR029035">
    <property type="entry name" value="DHS-like_NAD/FAD-binding_dom"/>
</dbReference>
<dbReference type="EMBL" id="JAQNDN010000025">
    <property type="protein sequence ID" value="MDC0674760.1"/>
    <property type="molecule type" value="Genomic_DNA"/>
</dbReference>
<dbReference type="Pfam" id="PF13289">
    <property type="entry name" value="SIR2_2"/>
    <property type="match status" value="1"/>
</dbReference>
<evidence type="ECO:0000313" key="2">
    <source>
        <dbReference type="Proteomes" id="UP001217838"/>
    </source>
</evidence>
<gene>
    <name evidence="1" type="ORF">POL58_43830</name>
</gene>
<name>A0ABT5BKT4_9BACT</name>
<dbReference type="SUPFAM" id="SSF52467">
    <property type="entry name" value="DHS-like NAD/FAD-binding domain"/>
    <property type="match status" value="1"/>
</dbReference>
<accession>A0ABT5BKT4</accession>
<protein>
    <submittedName>
        <fullName evidence="1">SIR2 family protein</fullName>
    </submittedName>
</protein>
<sequence>MAVLSLTDAIPLLREAHREQRLIPFLGAGFSQPLGLPQWDALMGWMAEDLGFDPALFKLHGTALQLAEYLKLVHPNRLPRFIARIEERFHSDEAQARRKKSEQHKALARCGFRSIYTTNFERHIEGAFSDARKRVMTVARDLDFARPVPPGTCAVYKFHGDFADPDTIVLTESQFFNRFSLDAAPDLRLRTDLLTNVFLFIGYSFNDPNIRYIWHRMDMMRRRASGPTKRRGVLGDVAAVCRSYWVSFGAGPVQPKLLDRWNIDVIELDGRDKSRSIVQLLTPLQPRKRRNTR</sequence>
<evidence type="ECO:0000313" key="1">
    <source>
        <dbReference type="EMBL" id="MDC0674760.1"/>
    </source>
</evidence>
<proteinExistence type="predicted"/>
<keyword evidence="2" id="KW-1185">Reference proteome</keyword>
<dbReference type="RefSeq" id="WP_272009247.1">
    <property type="nucleotide sequence ID" value="NZ_JAQNDN010000025.1"/>
</dbReference>
<reference evidence="1 2" key="1">
    <citation type="submission" date="2022-11" db="EMBL/GenBank/DDBJ databases">
        <title>Minimal conservation of predation-associated metabolite biosynthetic gene clusters underscores biosynthetic potential of Myxococcota including descriptions for ten novel species: Archangium lansinium sp. nov., Myxococcus landrumus sp. nov., Nannocystis bai.</title>
        <authorList>
            <person name="Ahearne A."/>
            <person name="Stevens C."/>
            <person name="Dowd S."/>
        </authorList>
    </citation>
    <scope>NUCLEOTIDE SEQUENCE [LARGE SCALE GENOMIC DNA]</scope>
    <source>
        <strain evidence="1 2">NCELM</strain>
    </source>
</reference>
<organism evidence="1 2">
    <name type="scientific">Nannocystis radixulma</name>
    <dbReference type="NCBI Taxonomy" id="2995305"/>
    <lineage>
        <taxon>Bacteria</taxon>
        <taxon>Pseudomonadati</taxon>
        <taxon>Myxococcota</taxon>
        <taxon>Polyangia</taxon>
        <taxon>Nannocystales</taxon>
        <taxon>Nannocystaceae</taxon>
        <taxon>Nannocystis</taxon>
    </lineage>
</organism>